<dbReference type="OrthoDB" id="9760293at2"/>
<reference evidence="19" key="1">
    <citation type="submission" date="2017-01" db="EMBL/GenBank/DDBJ databases">
        <authorList>
            <person name="Varghese N."/>
            <person name="Submissions S."/>
        </authorList>
    </citation>
    <scope>NUCLEOTIDE SEQUENCE [LARGE SCALE GENOMIC DNA]</scope>
    <source>
        <strain evidence="19">DM9</strain>
    </source>
</reference>
<sequence length="731" mass="82595">MEEKDNKQPKPTQVNEDSKNKQLEQYREDGQGEYMTTDQGVRINHTDDSLKAGQRGPTLMEDFHFREKMTHFDHESIPERVVHARGSGVHGYFQPYDDSLKKYTKARFLTEPGTRTPVFVRFSTVVGSRGSADTVRDVRGFATKFYTAEGNYDLVGNNMPVFFIQDGNKFPDLVHAIKPMPDNEMPQASAAHDTFWDFASLMPESTHMLMWVLSDRAIPRSFRMMEGFGVHTFRFINDEGKATFVKFHWRSTLGANSLVWDEAQKLAGKDPDWLRRDLWDAIEMGDYPEFELSVQLVPEEDEFKYDFDLLDATKIIPEELVPRRPVGKMVLNRNPDNFFSETEQVAFHPGNLVPGIDVTNDPLLQGRLFSYIDTQLNRFNSTNFTEVPINRPVAPVHNHHGAGFMRMTIGKGKANYWPNSIGNGCPMMTPEAMGGYVHYMEKVEGHKIRARSESFNDHYSQATLFWNSLTEPEKEHLVSAAHFELGKVERKEIRRRQVANFYKVDPQFAALVAAGIGVEMPVDQDSEPTGNFVKDDASEKIKKGKSVKESPAISMEKNKIETAKSRRVAILIEDGFDYNEVMQVKEALEAAGAHPKIISKLLGKRVSSTGQEIEVDKHHVSADSIMFDAVYIPDGEKSVRKMMGLGDALHFVAEAFKHCKPIATSGFGINLLEKAFVVGVNFAEKDSGKVMSHSGVVTAGSDADAGDFADKFIEAIKKHRHWDRERHMTPA</sequence>
<dbReference type="Proteomes" id="UP000185924">
    <property type="component" value="Unassembled WGS sequence"/>
</dbReference>
<evidence type="ECO:0000256" key="1">
    <source>
        <dbReference type="ARBA" id="ARBA00001971"/>
    </source>
</evidence>
<organism evidence="18 19">
    <name type="scientific">Pontibacter lucknowensis</name>
    <dbReference type="NCBI Taxonomy" id="1077936"/>
    <lineage>
        <taxon>Bacteria</taxon>
        <taxon>Pseudomonadati</taxon>
        <taxon>Bacteroidota</taxon>
        <taxon>Cytophagia</taxon>
        <taxon>Cytophagales</taxon>
        <taxon>Hymenobacteraceae</taxon>
        <taxon>Pontibacter</taxon>
    </lineage>
</organism>
<feature type="active site" evidence="11">
    <location>
        <position position="83"/>
    </location>
</feature>
<dbReference type="InterPro" id="IPR043156">
    <property type="entry name" value="Catalase_clade2_helical"/>
</dbReference>
<feature type="active site" evidence="11">
    <location>
        <position position="157"/>
    </location>
</feature>
<evidence type="ECO:0000313" key="18">
    <source>
        <dbReference type="EMBL" id="SIR40588.1"/>
    </source>
</evidence>
<evidence type="ECO:0000256" key="10">
    <source>
        <dbReference type="PIRNR" id="PIRNR038927"/>
    </source>
</evidence>
<dbReference type="PROSITE" id="PS51402">
    <property type="entry name" value="CATALASE_3"/>
    <property type="match status" value="1"/>
</dbReference>
<evidence type="ECO:0000256" key="9">
    <source>
        <dbReference type="ARBA" id="ARBA00023324"/>
    </source>
</evidence>
<dbReference type="InterPro" id="IPR002226">
    <property type="entry name" value="Catalase_haem_BS"/>
</dbReference>
<dbReference type="SUPFAM" id="SSF56634">
    <property type="entry name" value="Heme-dependent catalase-like"/>
    <property type="match status" value="1"/>
</dbReference>
<keyword evidence="9 10" id="KW-0376">Hydrogen peroxide</keyword>
<dbReference type="InterPro" id="IPR020835">
    <property type="entry name" value="Catalase_sf"/>
</dbReference>
<gene>
    <name evidence="18" type="ORF">SAMN05421545_3454</name>
</gene>
<evidence type="ECO:0000256" key="15">
    <source>
        <dbReference type="RuleBase" id="RU000498"/>
    </source>
</evidence>
<evidence type="ECO:0000256" key="4">
    <source>
        <dbReference type="ARBA" id="ARBA00022559"/>
    </source>
</evidence>
<keyword evidence="8 10" id="KW-0408">Iron</keyword>
<dbReference type="PANTHER" id="PTHR42821:SF1">
    <property type="entry name" value="CATALASE-B"/>
    <property type="match status" value="1"/>
</dbReference>
<feature type="binding site" evidence="13">
    <location>
        <position position="378"/>
    </location>
    <ligand>
        <name>heme</name>
        <dbReference type="ChEBI" id="CHEBI:30413"/>
    </ligand>
</feature>
<dbReference type="InterPro" id="IPR024712">
    <property type="entry name" value="Catalase_clade2"/>
</dbReference>
<dbReference type="SMART" id="SM01060">
    <property type="entry name" value="Catalase"/>
    <property type="match status" value="1"/>
</dbReference>
<evidence type="ECO:0000256" key="5">
    <source>
        <dbReference type="ARBA" id="ARBA00022617"/>
    </source>
</evidence>
<evidence type="ECO:0000256" key="3">
    <source>
        <dbReference type="ARBA" id="ARBA00012314"/>
    </source>
</evidence>
<dbReference type="GO" id="GO:0020037">
    <property type="term" value="F:heme binding"/>
    <property type="evidence" value="ECO:0007669"/>
    <property type="project" value="UniProtKB-UniRule"/>
</dbReference>
<evidence type="ECO:0000256" key="12">
    <source>
        <dbReference type="PIRSR" id="PIRSR038927-2"/>
    </source>
</evidence>
<dbReference type="Pfam" id="PF18011">
    <property type="entry name" value="Catalase_C"/>
    <property type="match status" value="1"/>
</dbReference>
<dbReference type="EMBL" id="FTNM01000006">
    <property type="protein sequence ID" value="SIR40588.1"/>
    <property type="molecule type" value="Genomic_DNA"/>
</dbReference>
<dbReference type="Gene3D" id="3.40.50.880">
    <property type="match status" value="1"/>
</dbReference>
<dbReference type="STRING" id="1077936.SAMN05421545_3454"/>
<feature type="region of interest" description="Disordered" evidence="16">
    <location>
        <begin position="1"/>
        <end position="56"/>
    </location>
</feature>
<dbReference type="InterPro" id="IPR018028">
    <property type="entry name" value="Catalase"/>
</dbReference>
<evidence type="ECO:0000256" key="7">
    <source>
        <dbReference type="ARBA" id="ARBA00023002"/>
    </source>
</evidence>
<feature type="binding site" evidence="13">
    <location>
        <position position="170"/>
    </location>
    <ligand>
        <name>heme</name>
        <dbReference type="ChEBI" id="CHEBI:30413"/>
    </ligand>
</feature>
<dbReference type="InterPro" id="IPR041399">
    <property type="entry name" value="Catalase_large_C"/>
</dbReference>
<keyword evidence="4 10" id="KW-0575">Peroxidase</keyword>
<dbReference type="InterPro" id="IPR029062">
    <property type="entry name" value="Class_I_gatase-like"/>
</dbReference>
<dbReference type="PROSITE" id="PS00437">
    <property type="entry name" value="CATALASE_1"/>
    <property type="match status" value="1"/>
</dbReference>
<dbReference type="InterPro" id="IPR024708">
    <property type="entry name" value="Catalase_AS"/>
</dbReference>
<dbReference type="RefSeq" id="WP_076423223.1">
    <property type="nucleotide sequence ID" value="NZ_FTNM01000006.1"/>
</dbReference>
<dbReference type="FunFam" id="2.40.180.10:FF:000003">
    <property type="entry name" value="Catalase"/>
    <property type="match status" value="1"/>
</dbReference>
<protein>
    <recommendedName>
        <fullName evidence="3 10">Catalase</fullName>
        <ecNumber evidence="3 10">1.11.1.6</ecNumber>
    </recommendedName>
</protein>
<dbReference type="SUPFAM" id="SSF52317">
    <property type="entry name" value="Class I glutamine amidotransferase-like"/>
    <property type="match status" value="1"/>
</dbReference>
<proteinExistence type="inferred from homology"/>
<keyword evidence="19" id="KW-1185">Reference proteome</keyword>
<dbReference type="Gene3D" id="2.40.180.10">
    <property type="entry name" value="Catalase core domain"/>
    <property type="match status" value="1"/>
</dbReference>
<name>A0A1N7ANM2_9BACT</name>
<comment type="catalytic activity">
    <reaction evidence="10 15">
        <text>2 H2O2 = O2 + 2 H2O</text>
        <dbReference type="Rhea" id="RHEA:20309"/>
        <dbReference type="ChEBI" id="CHEBI:15377"/>
        <dbReference type="ChEBI" id="CHEBI:15379"/>
        <dbReference type="ChEBI" id="CHEBI:16240"/>
        <dbReference type="EC" id="1.11.1.6"/>
    </reaction>
</comment>
<comment type="function">
    <text evidence="10">Decomposes hydrogen peroxide into water and oxygen; serves to protect cells from the toxic effects of hydrogen peroxide.</text>
</comment>
<dbReference type="InterPro" id="IPR010582">
    <property type="entry name" value="Catalase_immune_responsive"/>
</dbReference>
<feature type="compositionally biased region" description="Basic and acidic residues" evidence="16">
    <location>
        <begin position="16"/>
        <end position="30"/>
    </location>
</feature>
<evidence type="ECO:0000256" key="8">
    <source>
        <dbReference type="ARBA" id="ARBA00023004"/>
    </source>
</evidence>
<dbReference type="PRINTS" id="PR00067">
    <property type="entry name" value="CATALASE"/>
</dbReference>
<dbReference type="CDD" id="cd03132">
    <property type="entry name" value="GATase1_catalase"/>
    <property type="match status" value="1"/>
</dbReference>
<dbReference type="PIRSF" id="PIRSF038927">
    <property type="entry name" value="Catalase_clade2"/>
    <property type="match status" value="1"/>
</dbReference>
<feature type="binding site" evidence="13">
    <location>
        <position position="121"/>
    </location>
    <ligand>
        <name>heme</name>
        <dbReference type="ChEBI" id="CHEBI:30413"/>
    </ligand>
</feature>
<dbReference type="AlphaFoldDB" id="A0A1N7ANM2"/>
<evidence type="ECO:0000256" key="6">
    <source>
        <dbReference type="ARBA" id="ARBA00022723"/>
    </source>
</evidence>
<feature type="binding site" evidence="13">
    <location>
        <position position="80"/>
    </location>
    <ligand>
        <name>heme</name>
        <dbReference type="ChEBI" id="CHEBI:30413"/>
    </ligand>
</feature>
<evidence type="ECO:0000259" key="17">
    <source>
        <dbReference type="SMART" id="SM01060"/>
    </source>
</evidence>
<evidence type="ECO:0000256" key="13">
    <source>
        <dbReference type="PIRSR" id="PIRSR038927-3"/>
    </source>
</evidence>
<dbReference type="InterPro" id="IPR011614">
    <property type="entry name" value="Catalase_core"/>
</dbReference>
<evidence type="ECO:0000313" key="19">
    <source>
        <dbReference type="Proteomes" id="UP000185924"/>
    </source>
</evidence>
<evidence type="ECO:0000256" key="16">
    <source>
        <dbReference type="SAM" id="MobiDB-lite"/>
    </source>
</evidence>
<dbReference type="Gene3D" id="1.20.1370.20">
    <property type="match status" value="1"/>
</dbReference>
<evidence type="ECO:0000256" key="11">
    <source>
        <dbReference type="PIRSR" id="PIRSR038927-1"/>
    </source>
</evidence>
<comment type="cofactor">
    <cofactor evidence="1 10 12">
        <name>heme</name>
        <dbReference type="ChEBI" id="CHEBI:30413"/>
    </cofactor>
</comment>
<accession>A0A1N7ANM2</accession>
<dbReference type="PROSITE" id="PS00438">
    <property type="entry name" value="CATALASE_2"/>
    <property type="match status" value="1"/>
</dbReference>
<dbReference type="Pfam" id="PF00199">
    <property type="entry name" value="Catalase"/>
    <property type="match status" value="1"/>
</dbReference>
<dbReference type="EC" id="1.11.1.6" evidence="3 10"/>
<dbReference type="PANTHER" id="PTHR42821">
    <property type="entry name" value="CATALASE"/>
    <property type="match status" value="1"/>
</dbReference>
<feature type="cross-link" description="3'-histidyl-3-tyrosine (His-Tyr)" evidence="14">
    <location>
        <begin position="348"/>
        <end position="371"/>
    </location>
</feature>
<feature type="binding site" evidence="13">
    <location>
        <position position="367"/>
    </location>
    <ligand>
        <name>heme</name>
        <dbReference type="ChEBI" id="CHEBI:30413"/>
    </ligand>
</feature>
<keyword evidence="5 10" id="KW-0349">Heme</keyword>
<comment type="similarity">
    <text evidence="2">Belongs to the catalase family. HPII subfamily.</text>
</comment>
<dbReference type="GO" id="GO:0046872">
    <property type="term" value="F:metal ion binding"/>
    <property type="evidence" value="ECO:0007669"/>
    <property type="project" value="UniProtKB-KW"/>
</dbReference>
<keyword evidence="6 10" id="KW-0479">Metal-binding</keyword>
<dbReference type="GO" id="GO:0006979">
    <property type="term" value="P:response to oxidative stress"/>
    <property type="evidence" value="ECO:0007669"/>
    <property type="project" value="InterPro"/>
</dbReference>
<dbReference type="GO" id="GO:0042744">
    <property type="term" value="P:hydrogen peroxide catabolic process"/>
    <property type="evidence" value="ECO:0007669"/>
    <property type="project" value="UniProtKB-UniRule"/>
</dbReference>
<dbReference type="Pfam" id="PF06628">
    <property type="entry name" value="Catalase-rel"/>
    <property type="match status" value="1"/>
</dbReference>
<feature type="domain" description="Catalase core" evidence="17">
    <location>
        <begin position="36"/>
        <end position="425"/>
    </location>
</feature>
<evidence type="ECO:0000256" key="14">
    <source>
        <dbReference type="PIRSR" id="PIRSR038927-4"/>
    </source>
</evidence>
<dbReference type="GO" id="GO:0005829">
    <property type="term" value="C:cytosol"/>
    <property type="evidence" value="ECO:0007669"/>
    <property type="project" value="TreeGrafter"/>
</dbReference>
<evidence type="ECO:0000256" key="2">
    <source>
        <dbReference type="ARBA" id="ARBA00010660"/>
    </source>
</evidence>
<keyword evidence="7 10" id="KW-0560">Oxidoreductase</keyword>
<feature type="binding site" description="axial binding residue" evidence="12">
    <location>
        <position position="371"/>
    </location>
    <ligand>
        <name>heme</name>
        <dbReference type="ChEBI" id="CHEBI:30413"/>
    </ligand>
    <ligandPart>
        <name>Fe</name>
        <dbReference type="ChEBI" id="CHEBI:18248"/>
    </ligandPart>
</feature>
<dbReference type="GO" id="GO:0004096">
    <property type="term" value="F:catalase activity"/>
    <property type="evidence" value="ECO:0007669"/>
    <property type="project" value="UniProtKB-UniRule"/>
</dbReference>